<evidence type="ECO:0000313" key="2">
    <source>
        <dbReference type="EMBL" id="CAH9111167.1"/>
    </source>
</evidence>
<organism evidence="2 3">
    <name type="scientific">Cuscuta europaea</name>
    <name type="common">European dodder</name>
    <dbReference type="NCBI Taxonomy" id="41803"/>
    <lineage>
        <taxon>Eukaryota</taxon>
        <taxon>Viridiplantae</taxon>
        <taxon>Streptophyta</taxon>
        <taxon>Embryophyta</taxon>
        <taxon>Tracheophyta</taxon>
        <taxon>Spermatophyta</taxon>
        <taxon>Magnoliopsida</taxon>
        <taxon>eudicotyledons</taxon>
        <taxon>Gunneridae</taxon>
        <taxon>Pentapetalae</taxon>
        <taxon>asterids</taxon>
        <taxon>lamiids</taxon>
        <taxon>Solanales</taxon>
        <taxon>Convolvulaceae</taxon>
        <taxon>Cuscuteae</taxon>
        <taxon>Cuscuta</taxon>
        <taxon>Cuscuta subgen. Cuscuta</taxon>
    </lineage>
</organism>
<protein>
    <submittedName>
        <fullName evidence="2">Uncharacterized protein</fullName>
    </submittedName>
</protein>
<name>A0A9P0ZQF9_CUSEU</name>
<dbReference type="EMBL" id="CAMAPE010000054">
    <property type="protein sequence ID" value="CAH9111167.1"/>
    <property type="molecule type" value="Genomic_DNA"/>
</dbReference>
<accession>A0A9P0ZQF9</accession>
<sequence>MNTELKRVAPPVKESDPQKDVNQPTEFSSDVMEGSEVRKSDILNYDDMRYASALDLNSEYFKSLIYIVHGLGWDVLMAMVHCHSSHINWFCLYPLNEMSIDTG</sequence>
<dbReference type="Proteomes" id="UP001152484">
    <property type="component" value="Unassembled WGS sequence"/>
</dbReference>
<feature type="compositionally biased region" description="Basic and acidic residues" evidence="1">
    <location>
        <begin position="1"/>
        <end position="19"/>
    </location>
</feature>
<keyword evidence="3" id="KW-1185">Reference proteome</keyword>
<comment type="caution">
    <text evidence="2">The sequence shown here is derived from an EMBL/GenBank/DDBJ whole genome shotgun (WGS) entry which is preliminary data.</text>
</comment>
<dbReference type="AlphaFoldDB" id="A0A9P0ZQF9"/>
<gene>
    <name evidence="2" type="ORF">CEURO_LOCUS19119</name>
</gene>
<proteinExistence type="predicted"/>
<evidence type="ECO:0000313" key="3">
    <source>
        <dbReference type="Proteomes" id="UP001152484"/>
    </source>
</evidence>
<evidence type="ECO:0000256" key="1">
    <source>
        <dbReference type="SAM" id="MobiDB-lite"/>
    </source>
</evidence>
<feature type="region of interest" description="Disordered" evidence="1">
    <location>
        <begin position="1"/>
        <end position="30"/>
    </location>
</feature>
<reference evidence="2" key="1">
    <citation type="submission" date="2022-07" db="EMBL/GenBank/DDBJ databases">
        <authorList>
            <person name="Macas J."/>
            <person name="Novak P."/>
            <person name="Neumann P."/>
        </authorList>
    </citation>
    <scope>NUCLEOTIDE SEQUENCE</scope>
</reference>